<dbReference type="Proteomes" id="UP000499080">
    <property type="component" value="Unassembled WGS sequence"/>
</dbReference>
<proteinExistence type="predicted"/>
<comment type="caution">
    <text evidence="1">The sequence shown here is derived from an EMBL/GenBank/DDBJ whole genome shotgun (WGS) entry which is preliminary data.</text>
</comment>
<evidence type="ECO:0000313" key="1">
    <source>
        <dbReference type="EMBL" id="GBM75885.1"/>
    </source>
</evidence>
<dbReference type="AlphaFoldDB" id="A0A4Y2IE11"/>
<protein>
    <submittedName>
        <fullName evidence="1">Uncharacterized protein</fullName>
    </submittedName>
</protein>
<accession>A0A4Y2IE11</accession>
<keyword evidence="2" id="KW-1185">Reference proteome</keyword>
<reference evidence="1 2" key="1">
    <citation type="journal article" date="2019" name="Sci. Rep.">
        <title>Orb-weaving spider Araneus ventricosus genome elucidates the spidroin gene catalogue.</title>
        <authorList>
            <person name="Kono N."/>
            <person name="Nakamura H."/>
            <person name="Ohtoshi R."/>
            <person name="Moran D.A.P."/>
            <person name="Shinohara A."/>
            <person name="Yoshida Y."/>
            <person name="Fujiwara M."/>
            <person name="Mori M."/>
            <person name="Tomita M."/>
            <person name="Arakawa K."/>
        </authorList>
    </citation>
    <scope>NUCLEOTIDE SEQUENCE [LARGE SCALE GENOMIC DNA]</scope>
</reference>
<gene>
    <name evidence="1" type="ORF">AVEN_188077_1</name>
</gene>
<dbReference type="EMBL" id="BGPR01002584">
    <property type="protein sequence ID" value="GBM75885.1"/>
    <property type="molecule type" value="Genomic_DNA"/>
</dbReference>
<name>A0A4Y2IE11_ARAVE</name>
<sequence>MILYFFPSGKRSGTRFIQKNLIYFNIGPVSEKSQIKISELTCSGGKSLQNRKVPDWKSNSIRYSPSVWAWCTLKFLAGVKRPPLPWGESLEKGDAGSGVI</sequence>
<evidence type="ECO:0000313" key="2">
    <source>
        <dbReference type="Proteomes" id="UP000499080"/>
    </source>
</evidence>
<organism evidence="1 2">
    <name type="scientific">Araneus ventricosus</name>
    <name type="common">Orbweaver spider</name>
    <name type="synonym">Epeira ventricosa</name>
    <dbReference type="NCBI Taxonomy" id="182803"/>
    <lineage>
        <taxon>Eukaryota</taxon>
        <taxon>Metazoa</taxon>
        <taxon>Ecdysozoa</taxon>
        <taxon>Arthropoda</taxon>
        <taxon>Chelicerata</taxon>
        <taxon>Arachnida</taxon>
        <taxon>Araneae</taxon>
        <taxon>Araneomorphae</taxon>
        <taxon>Entelegynae</taxon>
        <taxon>Araneoidea</taxon>
        <taxon>Araneidae</taxon>
        <taxon>Araneus</taxon>
    </lineage>
</organism>